<protein>
    <recommendedName>
        <fullName evidence="3">Tail assembly chaperone</fullName>
    </recommendedName>
</protein>
<dbReference type="RefSeq" id="WP_257317922.1">
    <property type="nucleotide sequence ID" value="NZ_JANFDG010000035.1"/>
</dbReference>
<dbReference type="EMBL" id="JBHRSP010000006">
    <property type="protein sequence ID" value="MFC3072347.1"/>
    <property type="molecule type" value="Genomic_DNA"/>
</dbReference>
<dbReference type="Proteomes" id="UP001595377">
    <property type="component" value="Unassembled WGS sequence"/>
</dbReference>
<evidence type="ECO:0000313" key="2">
    <source>
        <dbReference type="Proteomes" id="UP001595377"/>
    </source>
</evidence>
<reference evidence="2" key="1">
    <citation type="journal article" date="2019" name="Int. J. Syst. Evol. Microbiol.">
        <title>The Global Catalogue of Microorganisms (GCM) 10K type strain sequencing project: providing services to taxonomists for standard genome sequencing and annotation.</title>
        <authorList>
            <consortium name="The Broad Institute Genomics Platform"/>
            <consortium name="The Broad Institute Genome Sequencing Center for Infectious Disease"/>
            <person name="Wu L."/>
            <person name="Ma J."/>
        </authorList>
    </citation>
    <scope>NUCLEOTIDE SEQUENCE [LARGE SCALE GENOMIC DNA]</scope>
    <source>
        <strain evidence="2">KCTC 52677</strain>
    </source>
</reference>
<organism evidence="1 2">
    <name type="scientific">Shinella pollutisoli</name>
    <dbReference type="NCBI Taxonomy" id="2250594"/>
    <lineage>
        <taxon>Bacteria</taxon>
        <taxon>Pseudomonadati</taxon>
        <taxon>Pseudomonadota</taxon>
        <taxon>Alphaproteobacteria</taxon>
        <taxon>Hyphomicrobiales</taxon>
        <taxon>Rhizobiaceae</taxon>
        <taxon>Shinella</taxon>
    </lineage>
</organism>
<accession>A0ABV7DCD7</accession>
<gene>
    <name evidence="1" type="ORF">ACFOHH_04430</name>
</gene>
<proteinExistence type="predicted"/>
<keyword evidence="2" id="KW-1185">Reference proteome</keyword>
<evidence type="ECO:0000313" key="1">
    <source>
        <dbReference type="EMBL" id="MFC3072347.1"/>
    </source>
</evidence>
<sequence length="134" mass="14652">MDLASIDTKELAETGAVMTVEHPGTGAPVLDEAGKETTITLLGADSAKLRKRQNDLINDVMKKGFRPKSVTAEKSEEDKIVTLALATVAWSGIKVDGEALECNFENAKRLYRRLPWLKDQADSFVGDRANFTKA</sequence>
<evidence type="ECO:0008006" key="3">
    <source>
        <dbReference type="Google" id="ProtNLM"/>
    </source>
</evidence>
<comment type="caution">
    <text evidence="1">The sequence shown here is derived from an EMBL/GenBank/DDBJ whole genome shotgun (WGS) entry which is preliminary data.</text>
</comment>
<name>A0ABV7DCD7_9HYPH</name>